<dbReference type="SUPFAM" id="SSF56487">
    <property type="entry name" value="SRCR-like"/>
    <property type="match status" value="3"/>
</dbReference>
<evidence type="ECO:0000256" key="4">
    <source>
        <dbReference type="SAM" id="Phobius"/>
    </source>
</evidence>
<dbReference type="GO" id="GO:0005886">
    <property type="term" value="C:plasma membrane"/>
    <property type="evidence" value="ECO:0007669"/>
    <property type="project" value="TreeGrafter"/>
</dbReference>
<dbReference type="PANTHER" id="PTHR47309">
    <property type="entry name" value="T-CELL SURFACE GLYCOPROTEIN CD5"/>
    <property type="match status" value="1"/>
</dbReference>
<dbReference type="Gene3D" id="3.10.250.10">
    <property type="entry name" value="SRCR-like domain"/>
    <property type="match status" value="3"/>
</dbReference>
<dbReference type="InterPro" id="IPR001190">
    <property type="entry name" value="SRCR"/>
</dbReference>
<feature type="signal peptide" evidence="5">
    <location>
        <begin position="1"/>
        <end position="26"/>
    </location>
</feature>
<feature type="transmembrane region" description="Helical" evidence="4">
    <location>
        <begin position="389"/>
        <end position="419"/>
    </location>
</feature>
<dbReference type="InterPro" id="IPR003566">
    <property type="entry name" value="Tcell_CD5"/>
</dbReference>
<feature type="region of interest" description="Disordered" evidence="3">
    <location>
        <begin position="127"/>
        <end position="150"/>
    </location>
</feature>
<proteinExistence type="predicted"/>
<reference evidence="7" key="2">
    <citation type="submission" date="2025-09" db="UniProtKB">
        <authorList>
            <consortium name="Ensembl"/>
        </authorList>
    </citation>
    <scope>IDENTIFICATION</scope>
</reference>
<evidence type="ECO:0000313" key="8">
    <source>
        <dbReference type="Proteomes" id="UP000694549"/>
    </source>
</evidence>
<dbReference type="PROSITE" id="PS50287">
    <property type="entry name" value="SRCR_2"/>
    <property type="match status" value="3"/>
</dbReference>
<evidence type="ECO:0000313" key="7">
    <source>
        <dbReference type="Ensembl" id="ENSAZOP00000027789.1"/>
    </source>
</evidence>
<dbReference type="InterPro" id="IPR036772">
    <property type="entry name" value="SRCR-like_dom_sf"/>
</dbReference>
<organism evidence="7 8">
    <name type="scientific">Anas zonorhyncha</name>
    <name type="common">Eastern spot-billed duck</name>
    <dbReference type="NCBI Taxonomy" id="75864"/>
    <lineage>
        <taxon>Eukaryota</taxon>
        <taxon>Metazoa</taxon>
        <taxon>Chordata</taxon>
        <taxon>Craniata</taxon>
        <taxon>Vertebrata</taxon>
        <taxon>Euteleostomi</taxon>
        <taxon>Archelosauria</taxon>
        <taxon>Archosauria</taxon>
        <taxon>Dinosauria</taxon>
        <taxon>Saurischia</taxon>
        <taxon>Theropoda</taxon>
        <taxon>Coelurosauria</taxon>
        <taxon>Aves</taxon>
        <taxon>Neognathae</taxon>
        <taxon>Galloanserae</taxon>
        <taxon>Anseriformes</taxon>
        <taxon>Anatidae</taxon>
        <taxon>Anatinae</taxon>
        <taxon>Anas</taxon>
    </lineage>
</organism>
<dbReference type="SMART" id="SM00202">
    <property type="entry name" value="SR"/>
    <property type="match status" value="1"/>
</dbReference>
<keyword evidence="5" id="KW-0732">Signal</keyword>
<dbReference type="Pfam" id="PF00530">
    <property type="entry name" value="SRCR"/>
    <property type="match status" value="2"/>
</dbReference>
<keyword evidence="8" id="KW-1185">Reference proteome</keyword>
<keyword evidence="4" id="KW-1133">Transmembrane helix</keyword>
<evidence type="ECO:0000256" key="3">
    <source>
        <dbReference type="SAM" id="MobiDB-lite"/>
    </source>
</evidence>
<evidence type="ECO:0000256" key="1">
    <source>
        <dbReference type="ARBA" id="ARBA00023157"/>
    </source>
</evidence>
<feature type="domain" description="SRCR" evidence="6">
    <location>
        <begin position="188"/>
        <end position="283"/>
    </location>
</feature>
<feature type="compositionally biased region" description="Low complexity" evidence="3">
    <location>
        <begin position="489"/>
        <end position="498"/>
    </location>
</feature>
<feature type="domain" description="SRCR" evidence="6">
    <location>
        <begin position="291"/>
        <end position="380"/>
    </location>
</feature>
<keyword evidence="1" id="KW-1015">Disulfide bond</keyword>
<evidence type="ECO:0000256" key="2">
    <source>
        <dbReference type="PROSITE-ProRule" id="PRU00196"/>
    </source>
</evidence>
<dbReference type="AlphaFoldDB" id="A0A8C0A096"/>
<sequence length="509" mass="55251">MAAWPPALRLLLALGAWAICSHRGAALDYKAPLLRLTGGSCRCAGKLEVYTERGWIPVCGDMKKHEAASICQQLSCGPLSATGYLAMDSNREARVQAMRCTWTGAWERCRWLPANCSNHATFICSEPAPTTTKPPTMPPTTSPEPTGESPAARAAWQGFAWLLGNLGSPNAACDGRDLPVPSPGPPRLRLVDGYFSCSGFVELHMRGRWGAVASSPGNWMELGARICSTLGCGSLIDGPTAPQPSQILVKWEAVEPCRSPQPFDCFNRTRAERGRAPAFLTCSGSQPQAVRRLVGGPTPCEGDIEVFQQGRWQVLCDHRALRNERGRQLCRELRCGNLSSSTELREPPAMGVSCDVRHLHLCPDSPRSLRSCSRTRVVCQDSKPRPAGVAAGTVASICLALLLFGILLLICGPPAYRWLMKKISKKKQRQWIGPTGLNQNVSFHRNSTVTLRPRADGQRAQGGDNDYAQPPQKSSHLTAYAALEGAARSSNPPDNSSDSDYDLQSARRL</sequence>
<dbReference type="PANTHER" id="PTHR47309:SF1">
    <property type="entry name" value="T-CELL SURFACE GLYCOPROTEIN CD5"/>
    <property type="match status" value="1"/>
</dbReference>
<feature type="chain" id="PRO_5034421512" description="SRCR domain-containing protein" evidence="5">
    <location>
        <begin position="27"/>
        <end position="509"/>
    </location>
</feature>
<feature type="region of interest" description="Disordered" evidence="3">
    <location>
        <begin position="443"/>
        <end position="509"/>
    </location>
</feature>
<comment type="caution">
    <text evidence="2">Lacks conserved residue(s) required for the propagation of feature annotation.</text>
</comment>
<protein>
    <recommendedName>
        <fullName evidence="6">SRCR domain-containing protein</fullName>
    </recommendedName>
</protein>
<keyword evidence="4" id="KW-0812">Transmembrane</keyword>
<evidence type="ECO:0000256" key="5">
    <source>
        <dbReference type="SAM" id="SignalP"/>
    </source>
</evidence>
<feature type="domain" description="SRCR" evidence="6">
    <location>
        <begin position="34"/>
        <end position="125"/>
    </location>
</feature>
<reference evidence="7" key="1">
    <citation type="submission" date="2025-08" db="UniProtKB">
        <authorList>
            <consortium name="Ensembl"/>
        </authorList>
    </citation>
    <scope>IDENTIFICATION</scope>
</reference>
<accession>A0A8C0A096</accession>
<dbReference type="Ensembl" id="ENSAZOT00000029774.1">
    <property type="protein sequence ID" value="ENSAZOP00000027789.1"/>
    <property type="gene ID" value="ENSAZOG00000017579.1"/>
</dbReference>
<dbReference type="GO" id="GO:0031295">
    <property type="term" value="P:T cell costimulation"/>
    <property type="evidence" value="ECO:0007669"/>
    <property type="project" value="TreeGrafter"/>
</dbReference>
<name>A0A8C0A096_9AVES</name>
<keyword evidence="4" id="KW-0472">Membrane</keyword>
<dbReference type="Proteomes" id="UP000694549">
    <property type="component" value="Unplaced"/>
</dbReference>
<dbReference type="PRINTS" id="PR01409">
    <property type="entry name" value="TCELLCD5"/>
</dbReference>
<evidence type="ECO:0000259" key="6">
    <source>
        <dbReference type="PROSITE" id="PS50287"/>
    </source>
</evidence>